<name>S0FKH3_RUMCE</name>
<keyword evidence="2" id="KW-1185">Reference proteome</keyword>
<dbReference type="EMBL" id="AORV01000046">
    <property type="protein sequence ID" value="EMS70816.1"/>
    <property type="molecule type" value="Genomic_DNA"/>
</dbReference>
<comment type="caution">
    <text evidence="1">The sequence shown here is derived from an EMBL/GenBank/DDBJ whole genome shotgun (WGS) entry which is preliminary data.</text>
</comment>
<dbReference type="Proteomes" id="UP000014155">
    <property type="component" value="Unassembled WGS sequence"/>
</dbReference>
<dbReference type="InterPro" id="IPR016024">
    <property type="entry name" value="ARM-type_fold"/>
</dbReference>
<dbReference type="Gene3D" id="1.25.10.10">
    <property type="entry name" value="Leucine-rich Repeat Variant"/>
    <property type="match status" value="1"/>
</dbReference>
<evidence type="ECO:0000313" key="1">
    <source>
        <dbReference type="EMBL" id="EMS70816.1"/>
    </source>
</evidence>
<dbReference type="SUPFAM" id="SSF48371">
    <property type="entry name" value="ARM repeat"/>
    <property type="match status" value="1"/>
</dbReference>
<sequence length="283" mass="32123">MTKNTIVAESYNLAVDAGFSSYLEEHATSENCEIKVDEEKLVAEIEFEWLNSKLPELDMQTPMEYINSISSLEELTELFIDISSVSDVGVPDILMARLEEYGEEAADKLFGFVKAWLENKEPKKVLAVSQSVYAIGCFRYPEYKKKLIELLLECFRDDLISEAVCAALVEYDVEVLEDLIKTFHATEQPEIQEHLLACVAEISRDNQSDEIFNFLKHAFRVVSNLKLAVEVLGDYGDGRAIPLLRGYILKNIKEMDRSTFNHVRAVIKKLGGEIDDLVYTSQS</sequence>
<organism evidence="1 2">
    <name type="scientific">Ruminiclostridium cellobioparum subsp. termitidis CT1112</name>
    <dbReference type="NCBI Taxonomy" id="1195236"/>
    <lineage>
        <taxon>Bacteria</taxon>
        <taxon>Bacillati</taxon>
        <taxon>Bacillota</taxon>
        <taxon>Clostridia</taxon>
        <taxon>Eubacteriales</taxon>
        <taxon>Oscillospiraceae</taxon>
        <taxon>Ruminiclostridium</taxon>
    </lineage>
</organism>
<dbReference type="eggNOG" id="ENOG50334J8">
    <property type="taxonomic scope" value="Bacteria"/>
</dbReference>
<evidence type="ECO:0000313" key="2">
    <source>
        <dbReference type="Proteomes" id="UP000014155"/>
    </source>
</evidence>
<protein>
    <submittedName>
        <fullName evidence="1">Uncharacterized protein</fullName>
    </submittedName>
</protein>
<dbReference type="STRING" id="1195236.CTER_3347"/>
<proteinExistence type="predicted"/>
<dbReference type="RefSeq" id="WP_004627641.1">
    <property type="nucleotide sequence ID" value="NZ_AORV01000046.1"/>
</dbReference>
<accession>S0FKH3</accession>
<dbReference type="AlphaFoldDB" id="S0FKH3"/>
<dbReference type="InterPro" id="IPR011989">
    <property type="entry name" value="ARM-like"/>
</dbReference>
<dbReference type="PATRIC" id="fig|1195236.3.peg.3574"/>
<reference evidence="1 2" key="1">
    <citation type="journal article" date="2013" name="Genome Announc.">
        <title>Draft Genome Sequence of the Cellulolytic, Mesophilic, Anaerobic Bacterium Clostridium termitidis Strain CT1112 (DSM 5398).</title>
        <authorList>
            <person name="Lal S."/>
            <person name="Ramachandran U."/>
            <person name="Zhang X."/>
            <person name="Munir R."/>
            <person name="Sparling R."/>
            <person name="Levin D.B."/>
        </authorList>
    </citation>
    <scope>NUCLEOTIDE SEQUENCE [LARGE SCALE GENOMIC DNA]</scope>
    <source>
        <strain evidence="1 2">CT1112</strain>
    </source>
</reference>
<gene>
    <name evidence="1" type="ORF">CTER_3347</name>
</gene>